<evidence type="ECO:0000256" key="2">
    <source>
        <dbReference type="ARBA" id="ARBA00022737"/>
    </source>
</evidence>
<dbReference type="InterPro" id="IPR011990">
    <property type="entry name" value="TPR-like_helical_dom_sf"/>
</dbReference>
<keyword evidence="5" id="KW-1185">Reference proteome</keyword>
<feature type="repeat" description="PPR" evidence="3">
    <location>
        <begin position="100"/>
        <end position="134"/>
    </location>
</feature>
<dbReference type="AlphaFoldDB" id="A0A7J7D818"/>
<dbReference type="Pfam" id="PF01535">
    <property type="entry name" value="PPR"/>
    <property type="match status" value="3"/>
</dbReference>
<dbReference type="InParanoid" id="A0A7J7D818"/>
<protein>
    <submittedName>
        <fullName evidence="4">Tetratricopeptide repeat-like superfamily protein putative isoform 1</fullName>
    </submittedName>
</protein>
<dbReference type="NCBIfam" id="TIGR00756">
    <property type="entry name" value="PPR"/>
    <property type="match status" value="2"/>
</dbReference>
<accession>A0A7J7D818</accession>
<evidence type="ECO:0000256" key="1">
    <source>
        <dbReference type="ARBA" id="ARBA00007626"/>
    </source>
</evidence>
<dbReference type="PANTHER" id="PTHR47939">
    <property type="entry name" value="MEMBRANE-ASSOCIATED SALT-INDUCIBLE PROTEIN-LIKE"/>
    <property type="match status" value="1"/>
</dbReference>
<sequence>MKGLCLEGHVEEAYKLIDKVVAGGGVSYGECYSCLVLSLVMIKRLEEAEKLFRKILASGLKPDSLACSILIKELCLEGRLLDAFRLYEAEEKAGLFSYIDSDTYSILLVELCKQNYMLEAAYLVRSMLERGFQLRVSNLYQISEHLKKFGDKGLITQLARIIKCYEE</sequence>
<evidence type="ECO:0000256" key="3">
    <source>
        <dbReference type="PROSITE-ProRule" id="PRU00708"/>
    </source>
</evidence>
<dbReference type="EMBL" id="JAAARO010000009">
    <property type="protein sequence ID" value="KAF5742438.1"/>
    <property type="molecule type" value="Genomic_DNA"/>
</dbReference>
<organism evidence="4 5">
    <name type="scientific">Tripterygium wilfordii</name>
    <name type="common">Thunder God vine</name>
    <dbReference type="NCBI Taxonomy" id="458696"/>
    <lineage>
        <taxon>Eukaryota</taxon>
        <taxon>Viridiplantae</taxon>
        <taxon>Streptophyta</taxon>
        <taxon>Embryophyta</taxon>
        <taxon>Tracheophyta</taxon>
        <taxon>Spermatophyta</taxon>
        <taxon>Magnoliopsida</taxon>
        <taxon>eudicotyledons</taxon>
        <taxon>Gunneridae</taxon>
        <taxon>Pentapetalae</taxon>
        <taxon>rosids</taxon>
        <taxon>fabids</taxon>
        <taxon>Celastrales</taxon>
        <taxon>Celastraceae</taxon>
        <taxon>Tripterygium</taxon>
    </lineage>
</organism>
<proteinExistence type="inferred from homology"/>
<dbReference type="InterPro" id="IPR002885">
    <property type="entry name" value="PPR_rpt"/>
</dbReference>
<reference evidence="4 5" key="1">
    <citation type="journal article" date="2020" name="Nat. Commun.">
        <title>Genome of Tripterygium wilfordii and identification of cytochrome P450 involved in triptolide biosynthesis.</title>
        <authorList>
            <person name="Tu L."/>
            <person name="Su P."/>
            <person name="Zhang Z."/>
            <person name="Gao L."/>
            <person name="Wang J."/>
            <person name="Hu T."/>
            <person name="Zhou J."/>
            <person name="Zhang Y."/>
            <person name="Zhao Y."/>
            <person name="Liu Y."/>
            <person name="Song Y."/>
            <person name="Tong Y."/>
            <person name="Lu Y."/>
            <person name="Yang J."/>
            <person name="Xu C."/>
            <person name="Jia M."/>
            <person name="Peters R.J."/>
            <person name="Huang L."/>
            <person name="Gao W."/>
        </authorList>
    </citation>
    <scope>NUCLEOTIDE SEQUENCE [LARGE SCALE GENOMIC DNA]</scope>
    <source>
        <strain evidence="5">cv. XIE 37</strain>
        <tissue evidence="4">Leaf</tissue>
    </source>
</reference>
<dbReference type="Gene3D" id="1.25.40.10">
    <property type="entry name" value="Tetratricopeptide repeat domain"/>
    <property type="match status" value="1"/>
</dbReference>
<comment type="similarity">
    <text evidence="1">Belongs to the PPR family. P subfamily.</text>
</comment>
<keyword evidence="2" id="KW-0677">Repeat</keyword>
<evidence type="ECO:0000313" key="4">
    <source>
        <dbReference type="EMBL" id="KAF5742438.1"/>
    </source>
</evidence>
<gene>
    <name evidence="4" type="ORF">HS088_TW09G00486</name>
</gene>
<feature type="repeat" description="PPR" evidence="3">
    <location>
        <begin position="28"/>
        <end position="62"/>
    </location>
</feature>
<dbReference type="InterPro" id="IPR050667">
    <property type="entry name" value="PPR-containing_protein"/>
</dbReference>
<dbReference type="Proteomes" id="UP000593562">
    <property type="component" value="Unassembled WGS sequence"/>
</dbReference>
<dbReference type="PANTHER" id="PTHR47939:SF13">
    <property type="entry name" value="OS03G0201400 PROTEIN"/>
    <property type="match status" value="1"/>
</dbReference>
<comment type="caution">
    <text evidence="4">The sequence shown here is derived from an EMBL/GenBank/DDBJ whole genome shotgun (WGS) entry which is preliminary data.</text>
</comment>
<name>A0A7J7D818_TRIWF</name>
<evidence type="ECO:0000313" key="5">
    <source>
        <dbReference type="Proteomes" id="UP000593562"/>
    </source>
</evidence>
<dbReference type="PROSITE" id="PS51375">
    <property type="entry name" value="PPR"/>
    <property type="match status" value="2"/>
</dbReference>